<accession>A0A401G5Z7</accession>
<comment type="caution">
    <text evidence="1">The sequence shown here is derived from an EMBL/GenBank/DDBJ whole genome shotgun (WGS) entry which is preliminary data.</text>
</comment>
<dbReference type="RefSeq" id="XP_027608504.1">
    <property type="nucleotide sequence ID" value="XM_027752703.1"/>
</dbReference>
<dbReference type="AlphaFoldDB" id="A0A401G5Z7"/>
<organism evidence="1 2">
    <name type="scientific">Sparassis crispa</name>
    <dbReference type="NCBI Taxonomy" id="139825"/>
    <lineage>
        <taxon>Eukaryota</taxon>
        <taxon>Fungi</taxon>
        <taxon>Dikarya</taxon>
        <taxon>Basidiomycota</taxon>
        <taxon>Agaricomycotina</taxon>
        <taxon>Agaricomycetes</taxon>
        <taxon>Polyporales</taxon>
        <taxon>Sparassidaceae</taxon>
        <taxon>Sparassis</taxon>
    </lineage>
</organism>
<dbReference type="EMBL" id="BFAD01000001">
    <property type="protein sequence ID" value="GBE77591.1"/>
    <property type="molecule type" value="Genomic_DNA"/>
</dbReference>
<dbReference type="InParanoid" id="A0A401G5Z7"/>
<evidence type="ECO:0000313" key="2">
    <source>
        <dbReference type="Proteomes" id="UP000287166"/>
    </source>
</evidence>
<gene>
    <name evidence="1" type="ORF">SCP_0104710</name>
</gene>
<keyword evidence="2" id="KW-1185">Reference proteome</keyword>
<sequence length="182" mass="20309">MTSRTPPIMTSHTHPIHTATRAAQDAANASSHLTSHAADGAAEDDVMDRFTRPSHWATNAHITDIKQNSTQWNKDREKCIAGIAKASEVFNVLGKLWLRVPPNKRVRTVHHMQELVLHRQVPTAGGELKDMMQKGDFDTIWLLLEESERKRHLLAGIEGTCGRAFLGNIVALYVPKLPRPIS</sequence>
<name>A0A401G5Z7_9APHY</name>
<dbReference type="OrthoDB" id="5231159at2759"/>
<dbReference type="GeneID" id="38774508"/>
<protein>
    <submittedName>
        <fullName evidence="1">Uncharacterized protein</fullName>
    </submittedName>
</protein>
<reference evidence="1 2" key="1">
    <citation type="journal article" date="2018" name="Sci. Rep.">
        <title>Genome sequence of the cauliflower mushroom Sparassis crispa (Hanabiratake) and its association with beneficial usage.</title>
        <authorList>
            <person name="Kiyama R."/>
            <person name="Furutani Y."/>
            <person name="Kawaguchi K."/>
            <person name="Nakanishi T."/>
        </authorList>
    </citation>
    <scope>NUCLEOTIDE SEQUENCE [LARGE SCALE GENOMIC DNA]</scope>
</reference>
<evidence type="ECO:0000313" key="1">
    <source>
        <dbReference type="EMBL" id="GBE77591.1"/>
    </source>
</evidence>
<proteinExistence type="predicted"/>
<dbReference type="Proteomes" id="UP000287166">
    <property type="component" value="Unassembled WGS sequence"/>
</dbReference>